<name>A0A8J2KIL3_9HEXA</name>
<dbReference type="PANTHER" id="PTHR46599:SF6">
    <property type="entry name" value="DUAL SPECIFICITY PHOSPHATASE 26"/>
    <property type="match status" value="1"/>
</dbReference>
<comment type="caution">
    <text evidence="3">The sequence shown here is derived from an EMBL/GenBank/DDBJ whole genome shotgun (WGS) entry which is preliminary data.</text>
</comment>
<dbReference type="PANTHER" id="PTHR46599">
    <property type="entry name" value="PIGGYBAC TRANSPOSABLE ELEMENT-DERIVED PROTEIN 4"/>
    <property type="match status" value="1"/>
</dbReference>
<dbReference type="OrthoDB" id="6782332at2759"/>
<evidence type="ECO:0000313" key="3">
    <source>
        <dbReference type="EMBL" id="CAG7815165.1"/>
    </source>
</evidence>
<dbReference type="AlphaFoldDB" id="A0A8J2KIL3"/>
<keyword evidence="4" id="KW-1185">Reference proteome</keyword>
<dbReference type="InterPro" id="IPR029526">
    <property type="entry name" value="PGBD"/>
</dbReference>
<feature type="domain" description="PiggyBac transposable element-derived protein" evidence="2">
    <location>
        <begin position="77"/>
        <end position="203"/>
    </location>
</feature>
<dbReference type="Proteomes" id="UP000708208">
    <property type="component" value="Unassembled WGS sequence"/>
</dbReference>
<dbReference type="Pfam" id="PF13843">
    <property type="entry name" value="DDE_Tnp_1_7"/>
    <property type="match status" value="1"/>
</dbReference>
<proteinExistence type="predicted"/>
<accession>A0A8J2KIL3</accession>
<organism evidence="3 4">
    <name type="scientific">Allacma fusca</name>
    <dbReference type="NCBI Taxonomy" id="39272"/>
    <lineage>
        <taxon>Eukaryota</taxon>
        <taxon>Metazoa</taxon>
        <taxon>Ecdysozoa</taxon>
        <taxon>Arthropoda</taxon>
        <taxon>Hexapoda</taxon>
        <taxon>Collembola</taxon>
        <taxon>Symphypleona</taxon>
        <taxon>Sminthuridae</taxon>
        <taxon>Allacma</taxon>
    </lineage>
</organism>
<evidence type="ECO:0000256" key="1">
    <source>
        <dbReference type="SAM" id="MobiDB-lite"/>
    </source>
</evidence>
<reference evidence="3" key="1">
    <citation type="submission" date="2021-06" db="EMBL/GenBank/DDBJ databases">
        <authorList>
            <person name="Hodson N. C."/>
            <person name="Mongue J. A."/>
            <person name="Jaron S. K."/>
        </authorList>
    </citation>
    <scope>NUCLEOTIDE SEQUENCE</scope>
</reference>
<evidence type="ECO:0000259" key="2">
    <source>
        <dbReference type="Pfam" id="PF13843"/>
    </source>
</evidence>
<protein>
    <recommendedName>
        <fullName evidence="2">PiggyBac transposable element-derived protein domain-containing protein</fullName>
    </recommendedName>
</protein>
<feature type="region of interest" description="Disordered" evidence="1">
    <location>
        <begin position="1"/>
        <end position="29"/>
    </location>
</feature>
<dbReference type="EMBL" id="CAJVCH010337906">
    <property type="protein sequence ID" value="CAG7815165.1"/>
    <property type="molecule type" value="Genomic_DNA"/>
</dbReference>
<evidence type="ECO:0000313" key="4">
    <source>
        <dbReference type="Proteomes" id="UP000708208"/>
    </source>
</evidence>
<gene>
    <name evidence="3" type="ORF">AFUS01_LOCUS25863</name>
</gene>
<sequence>MASTSRASGIGTGYTWNEGSSSEDSDIDTDVVTEIEDNVEDTDDEEDDSVVTAYTARNNKTGVRVSVPRVNAAQTKMDIFKLFVTDEMLYNIDAYTKNQAAKRGQRNFTDDAEIMAFIGLMYMAAAYGMRRPSTKRLWREDKRYQLHAFSATMSRERFRNLMRFLRFDDIETREERRAVDKLAPIRELTENLRKNVHEVYEPDK</sequence>